<dbReference type="GO" id="GO:0003676">
    <property type="term" value="F:nucleic acid binding"/>
    <property type="evidence" value="ECO:0007669"/>
    <property type="project" value="InterPro"/>
</dbReference>
<dbReference type="GO" id="GO:0004527">
    <property type="term" value="F:exonuclease activity"/>
    <property type="evidence" value="ECO:0007669"/>
    <property type="project" value="UniProtKB-KW"/>
</dbReference>
<dbReference type="Proteomes" id="UP000239649">
    <property type="component" value="Unassembled WGS sequence"/>
</dbReference>
<dbReference type="PANTHER" id="PTHR12801:SF45">
    <property type="entry name" value="RNA EXONUCLEASE 4"/>
    <property type="match status" value="1"/>
</dbReference>
<dbReference type="STRING" id="554055.A0A2P6VRK6"/>
<keyword evidence="3" id="KW-0269">Exonuclease</keyword>
<dbReference type="InterPro" id="IPR047021">
    <property type="entry name" value="REXO1/3/4-like"/>
</dbReference>
<gene>
    <name evidence="3" type="primary">g527</name>
    <name evidence="3" type="ORF">C2E20_0527</name>
</gene>
<dbReference type="OrthoDB" id="513879at2759"/>
<reference evidence="3 4" key="1">
    <citation type="journal article" date="2018" name="Plant J.">
        <title>Genome sequences of Chlorella sorokiniana UTEX 1602 and Micractinium conductrix SAG 241.80: implications to maltose excretion by a green alga.</title>
        <authorList>
            <person name="Arriola M.B."/>
            <person name="Velmurugan N."/>
            <person name="Zhang Y."/>
            <person name="Plunkett M.H."/>
            <person name="Hondzo H."/>
            <person name="Barney B.M."/>
        </authorList>
    </citation>
    <scope>NUCLEOTIDE SEQUENCE [LARGE SCALE GENOMIC DNA]</scope>
    <source>
        <strain evidence="3 4">SAG 241.80</strain>
    </source>
</reference>
<dbReference type="EMBL" id="LHPF02000001">
    <property type="protein sequence ID" value="PSC76736.1"/>
    <property type="molecule type" value="Genomic_DNA"/>
</dbReference>
<keyword evidence="2" id="KW-0378">Hydrolase</keyword>
<evidence type="ECO:0000256" key="2">
    <source>
        <dbReference type="ARBA" id="ARBA00022801"/>
    </source>
</evidence>
<keyword evidence="4" id="KW-1185">Reference proteome</keyword>
<evidence type="ECO:0000256" key="1">
    <source>
        <dbReference type="ARBA" id="ARBA00022722"/>
    </source>
</evidence>
<dbReference type="InterPro" id="IPR036397">
    <property type="entry name" value="RNaseH_sf"/>
</dbReference>
<evidence type="ECO:0000313" key="4">
    <source>
        <dbReference type="Proteomes" id="UP000239649"/>
    </source>
</evidence>
<dbReference type="PANTHER" id="PTHR12801">
    <property type="entry name" value="RNA EXONUCLEASE REXO1 / RECO3 FAMILY MEMBER-RELATED"/>
    <property type="match status" value="1"/>
</dbReference>
<dbReference type="InterPro" id="IPR012337">
    <property type="entry name" value="RNaseH-like_sf"/>
</dbReference>
<comment type="caution">
    <text evidence="3">The sequence shown here is derived from an EMBL/GenBank/DDBJ whole genome shotgun (WGS) entry which is preliminary data.</text>
</comment>
<evidence type="ECO:0000313" key="3">
    <source>
        <dbReference type="EMBL" id="PSC76736.1"/>
    </source>
</evidence>
<organism evidence="3 4">
    <name type="scientific">Micractinium conductrix</name>
    <dbReference type="NCBI Taxonomy" id="554055"/>
    <lineage>
        <taxon>Eukaryota</taxon>
        <taxon>Viridiplantae</taxon>
        <taxon>Chlorophyta</taxon>
        <taxon>core chlorophytes</taxon>
        <taxon>Trebouxiophyceae</taxon>
        <taxon>Chlorellales</taxon>
        <taxon>Chlorellaceae</taxon>
        <taxon>Chlorella clade</taxon>
        <taxon>Micractinium</taxon>
    </lineage>
</organism>
<proteinExistence type="predicted"/>
<keyword evidence="1" id="KW-0540">Nuclease</keyword>
<accession>A0A2P6VRK6</accession>
<dbReference type="GO" id="GO:0005634">
    <property type="term" value="C:nucleus"/>
    <property type="evidence" value="ECO:0007669"/>
    <property type="project" value="TreeGrafter"/>
</dbReference>
<dbReference type="AlphaFoldDB" id="A0A2P6VRK6"/>
<protein>
    <submittedName>
        <fullName evidence="3">RNA exonuclease 4</fullName>
    </submittedName>
</protein>
<name>A0A2P6VRK6_9CHLO</name>
<sequence length="165" mass="18148">MLHAPPPPEGDTAQRRWRHVGGAPPAVWRHARPLAEVRATLSTLLAGRVLVGHHLRKDLAALGLHHPQEATRDTLRFSELQGRRGGGRRLRDLSAERLGRAIQPLGRRHSAREDAQAALDLYLQAVHFQQGRMGFEDLVERELANILAAASSCSGSSDGNQRECS</sequence>
<dbReference type="SUPFAM" id="SSF53098">
    <property type="entry name" value="Ribonuclease H-like"/>
    <property type="match status" value="1"/>
</dbReference>
<dbReference type="Gene3D" id="3.30.420.10">
    <property type="entry name" value="Ribonuclease H-like superfamily/Ribonuclease H"/>
    <property type="match status" value="1"/>
</dbReference>